<dbReference type="Gene3D" id="3.40.50.410">
    <property type="entry name" value="von Willebrand factor, type A domain"/>
    <property type="match status" value="1"/>
</dbReference>
<dbReference type="PANTHER" id="PTHR41248">
    <property type="entry name" value="NORD PROTEIN"/>
    <property type="match status" value="1"/>
</dbReference>
<dbReference type="KEGG" id="acom:CEW83_15675"/>
<dbReference type="SMART" id="SM00327">
    <property type="entry name" value="VWA"/>
    <property type="match status" value="1"/>
</dbReference>
<dbReference type="PANTHER" id="PTHR41248:SF1">
    <property type="entry name" value="NORD PROTEIN"/>
    <property type="match status" value="1"/>
</dbReference>
<accession>A0A2U8GT97</accession>
<protein>
    <recommendedName>
        <fullName evidence="2">VWFA domain-containing protein</fullName>
    </recommendedName>
</protein>
<dbReference type="EMBL" id="CP022187">
    <property type="protein sequence ID" value="AWI76473.1"/>
    <property type="molecule type" value="Genomic_DNA"/>
</dbReference>
<name>A0A2U8GT97_9RHOO</name>
<keyword evidence="4" id="KW-1185">Reference proteome</keyword>
<dbReference type="Proteomes" id="UP000244930">
    <property type="component" value="Chromosome"/>
</dbReference>
<proteinExistence type="predicted"/>
<evidence type="ECO:0000313" key="3">
    <source>
        <dbReference type="EMBL" id="AWI76473.1"/>
    </source>
</evidence>
<dbReference type="AlphaFoldDB" id="A0A2U8GT97"/>
<feature type="region of interest" description="Disordered" evidence="1">
    <location>
        <begin position="278"/>
        <end position="302"/>
    </location>
</feature>
<dbReference type="Pfam" id="PF00092">
    <property type="entry name" value="VWA"/>
    <property type="match status" value="1"/>
</dbReference>
<dbReference type="RefSeq" id="WP_108950172.1">
    <property type="nucleotide sequence ID" value="NZ_CP022187.1"/>
</dbReference>
<dbReference type="InterPro" id="IPR051928">
    <property type="entry name" value="NorD/CobT"/>
</dbReference>
<dbReference type="InterPro" id="IPR002035">
    <property type="entry name" value="VWF_A"/>
</dbReference>
<evidence type="ECO:0000259" key="2">
    <source>
        <dbReference type="PROSITE" id="PS50234"/>
    </source>
</evidence>
<evidence type="ECO:0000313" key="4">
    <source>
        <dbReference type="Proteomes" id="UP000244930"/>
    </source>
</evidence>
<organism evidence="3 4">
    <name type="scientific">Parazoarcus communis</name>
    <dbReference type="NCBI Taxonomy" id="41977"/>
    <lineage>
        <taxon>Bacteria</taxon>
        <taxon>Pseudomonadati</taxon>
        <taxon>Pseudomonadota</taxon>
        <taxon>Betaproteobacteria</taxon>
        <taxon>Rhodocyclales</taxon>
        <taxon>Zoogloeaceae</taxon>
        <taxon>Parazoarcus</taxon>
    </lineage>
</organism>
<dbReference type="PROSITE" id="PS50234">
    <property type="entry name" value="VWFA"/>
    <property type="match status" value="1"/>
</dbReference>
<dbReference type="InterPro" id="IPR036465">
    <property type="entry name" value="vWFA_dom_sf"/>
</dbReference>
<dbReference type="SUPFAM" id="SSF53300">
    <property type="entry name" value="vWA-like"/>
    <property type="match status" value="1"/>
</dbReference>
<sequence>MPASAESLPAADTASRSLESLGYLIDALSGRRIDVQWLTSDQPVSEQPRPILRADKLLLPVDADNDLRLAAIAHAAAHLLFSPAAQAVGKLKPMGIAMASTIEDARVERLLIARYPGLRAPLLHQARLACRQPQGPEGSFSDLVARLHLALLDPSHEDDGYWVSKGRGLFEAQAARLDDPAALRAVASVLANDLGQMRVRMNLQGYAVPYAHGDDNSYLWMFDKTGEQATASVDAPSAPAGSRSTRSVSPQEIILARYPYPEWDYRLERERVRWSTVVERSTPPPAGPHAATRHRSGTAPHRVTQLDHRVRLRRQQEGEDIDLDAATELMIDRRIGVPPEPRIHRRSGRSPRRRSLLLLLDLSTSANDVIDADGTTVLDLEREAAIALQAAAIRSGDRVAVHGFSSNTREQVDYLRLSEFGMGDPGRLEQTLRGVHARHSTRMGTAIRHAVTCMRDEHEGSRHLVLLSDGEASDIDVFDDAYLREDAAAAVREARKAGIHVFCLALDSQAGDALRRVFGHGNYRTVLRPAALSRALTQLHEQLGRR</sequence>
<reference evidence="3 4" key="1">
    <citation type="submission" date="2017-06" db="EMBL/GenBank/DDBJ databases">
        <title>Azoarcus.</title>
        <authorList>
            <person name="Woo J.-H."/>
            <person name="Kim H.-S."/>
        </authorList>
    </citation>
    <scope>NUCLEOTIDE SEQUENCE [LARGE SCALE GENOMIC DNA]</scope>
    <source>
        <strain evidence="3 4">TSPY31</strain>
    </source>
</reference>
<feature type="domain" description="VWFA" evidence="2">
    <location>
        <begin position="355"/>
        <end position="543"/>
    </location>
</feature>
<gene>
    <name evidence="3" type="ORF">CEW83_15675</name>
</gene>
<evidence type="ECO:0000256" key="1">
    <source>
        <dbReference type="SAM" id="MobiDB-lite"/>
    </source>
</evidence>